<feature type="transmembrane region" description="Helical" evidence="10">
    <location>
        <begin position="235"/>
        <end position="253"/>
    </location>
</feature>
<dbReference type="GO" id="GO:0005789">
    <property type="term" value="C:endoplasmic reticulum membrane"/>
    <property type="evidence" value="ECO:0007669"/>
    <property type="project" value="UniProtKB-SubCell"/>
</dbReference>
<evidence type="ECO:0000313" key="13">
    <source>
        <dbReference type="Proteomes" id="UP000559027"/>
    </source>
</evidence>
<feature type="transmembrane region" description="Helical" evidence="10">
    <location>
        <begin position="31"/>
        <end position="50"/>
    </location>
</feature>
<feature type="transmembrane region" description="Helical" evidence="10">
    <location>
        <begin position="274"/>
        <end position="292"/>
    </location>
</feature>
<feature type="region of interest" description="Disordered" evidence="11">
    <location>
        <begin position="960"/>
        <end position="980"/>
    </location>
</feature>
<evidence type="ECO:0000256" key="1">
    <source>
        <dbReference type="ARBA" id="ARBA00004477"/>
    </source>
</evidence>
<name>A0A8H5FXC9_9AGAR</name>
<feature type="transmembrane region" description="Helical" evidence="10">
    <location>
        <begin position="62"/>
        <end position="79"/>
    </location>
</feature>
<accession>A0A8H5FXC9</accession>
<feature type="region of interest" description="Disordered" evidence="11">
    <location>
        <begin position="822"/>
        <end position="845"/>
    </location>
</feature>
<keyword evidence="8 10" id="KW-1133">Transmembrane helix</keyword>
<evidence type="ECO:0000256" key="3">
    <source>
        <dbReference type="ARBA" id="ARBA00007063"/>
    </source>
</evidence>
<evidence type="ECO:0000256" key="6">
    <source>
        <dbReference type="ARBA" id="ARBA00022692"/>
    </source>
</evidence>
<organism evidence="12 13">
    <name type="scientific">Leucocoprinus leucothites</name>
    <dbReference type="NCBI Taxonomy" id="201217"/>
    <lineage>
        <taxon>Eukaryota</taxon>
        <taxon>Fungi</taxon>
        <taxon>Dikarya</taxon>
        <taxon>Basidiomycota</taxon>
        <taxon>Agaricomycotina</taxon>
        <taxon>Agaricomycetes</taxon>
        <taxon>Agaricomycetidae</taxon>
        <taxon>Agaricales</taxon>
        <taxon>Agaricineae</taxon>
        <taxon>Agaricaceae</taxon>
        <taxon>Leucocoprinus</taxon>
    </lineage>
</organism>
<protein>
    <recommendedName>
        <fullName evidence="10">Mannosyltransferase</fullName>
        <ecNumber evidence="10">2.4.1.-</ecNumber>
    </recommendedName>
</protein>
<comment type="pathway">
    <text evidence="2">Protein modification; protein glycosylation.</text>
</comment>
<sequence length="1365" mass="151821">MKCTTFGNLSISLTTGMDSKPGKSLLSMRPAFFAVRWFLAGISTVAECAFYRAVASKVNDRVGRYLFFMMLLSAGMWNASTGLSAFLPSSFAMYTTAFAFSYTLEPATLSNKRRTLGATLFFALGAIVGWPFALAISIPFVFEELFVYGGDRVPPQAKSSWLIQRWTRFLTAVAAASLIFVPVVGIDSLAYGKLVIVPWNIVKYNIFGGSERGPDLYGTSPWHFYINNLLLNFNYLLPLSLFSLPALAVTYIVDRKRLGFISPTSEQSSPFTLLALRLAPFYLWLAILTAQAHKEERFMFPAYPLLCFNAAVTLYLMRGWMEVVFIKVTKSPYQASQTLMFRNFTLSLVVGTAFLSLCRIRAQWVYYHAPLSVLSNFGGIEIPQLLNSTGLLPVFPPGTREEDIPPVDITPVKHFDLVLCLGKEWHRFAGHYLVPTGVRVEFIKSDFRGQLPRHFNETADSNTHSDSWWLRPETSYVPTDVNDLNKEDTSRYVQLETCDYLIDLDYPVHPAGSPLEPRYATDPKRWERAICEPFLDPRHSSLLTRALWLPGEAWQLQNEFGDYCILKNVALVKGKQERLAAQITAMMVTNPSQLTPRPLPSSPSLMALLELIPPSPILSPSDLTTSTTSGEIPIFLFKNTSSATVPFDEQDEPCLLSLDSSPRSWEFNLSRSTLLIANHGSNGSALNVSSTAISDEHACTGFDAFQHFACQATRRRPSLCWTSNTLTGDFIRDGKEIQDQWQDGNQPAYYEDSWIGASQWGHALPSLALSEEDRSEAHISALSDQEFIDEPHLPIAEGTSLRDPILADAQSVGYNCITLTSPSTSDSFSSLPKESNPLSATQDDSYPGEISSIEFCTGETSTVPTLGSASSLSRRPAIYRACGSPKYRKEFQIPNLTGDVAVFSKLEIPNVETTTRPGDTIAIDREIGIDSAPGGSPDPHFSVVAHKLPSPSRSPFTPLLSQHPQSLSPQTCTTKPTSTPRVYPHRQYPWLQNVTLSLVIDQEGFRTVQPSFRRAEVSRRCLVDTGNTEVDVVTFIPTKREVFRFHYAPFDGLPILRRLIVNSDESRDFLSRQAYLGLKTSGMYTVHGTEIASPSVATPAAGSSSLSDNIETSQALDSNKLYWQFDYSVEDRRVEQAGRIKDGEKILVPLTFACSPRLLHPNQGKKIKLIQIVKKTVVPKLTAERKPAPSLYPTIPRAPTAAPPVPNTVSSPPWKANVIQHATPLYFNKSQAWNLHRRSQSNPREVPRASLSPPPKTDRSSRHRNYESTDSPSIVNGSSNTTPISIPRRRRRASSAGESHVQPRTGISPIRHILPPSRLRQLLEEASGGEQETVEDPVSEIPSNRLVQDQPLDFFPLKPSPRFRN</sequence>
<dbReference type="Pfam" id="PF03901">
    <property type="entry name" value="Glyco_transf_22"/>
    <property type="match status" value="1"/>
</dbReference>
<dbReference type="OrthoDB" id="497541at2759"/>
<keyword evidence="13" id="KW-1185">Reference proteome</keyword>
<evidence type="ECO:0000256" key="8">
    <source>
        <dbReference type="ARBA" id="ARBA00022989"/>
    </source>
</evidence>
<gene>
    <name evidence="12" type="ORF">D9756_005928</name>
</gene>
<dbReference type="PANTHER" id="PTHR22760:SF2">
    <property type="entry name" value="ALPHA-1,2-MANNOSYLTRANSFERASE ALG9"/>
    <property type="match status" value="1"/>
</dbReference>
<keyword evidence="7 10" id="KW-0256">Endoplasmic reticulum</keyword>
<evidence type="ECO:0000313" key="12">
    <source>
        <dbReference type="EMBL" id="KAF5352424.1"/>
    </source>
</evidence>
<evidence type="ECO:0000256" key="10">
    <source>
        <dbReference type="RuleBase" id="RU363075"/>
    </source>
</evidence>
<feature type="region of interest" description="Disordered" evidence="11">
    <location>
        <begin position="1236"/>
        <end position="1311"/>
    </location>
</feature>
<keyword evidence="4 10" id="KW-0328">Glycosyltransferase</keyword>
<reference evidence="12 13" key="1">
    <citation type="journal article" date="2020" name="ISME J.">
        <title>Uncovering the hidden diversity of litter-decomposition mechanisms in mushroom-forming fungi.</title>
        <authorList>
            <person name="Floudas D."/>
            <person name="Bentzer J."/>
            <person name="Ahren D."/>
            <person name="Johansson T."/>
            <person name="Persson P."/>
            <person name="Tunlid A."/>
        </authorList>
    </citation>
    <scope>NUCLEOTIDE SEQUENCE [LARGE SCALE GENOMIC DNA]</scope>
    <source>
        <strain evidence="12 13">CBS 146.42</strain>
    </source>
</reference>
<evidence type="ECO:0000256" key="5">
    <source>
        <dbReference type="ARBA" id="ARBA00022679"/>
    </source>
</evidence>
<feature type="compositionally biased region" description="Basic and acidic residues" evidence="11">
    <location>
        <begin position="1256"/>
        <end position="1267"/>
    </location>
</feature>
<evidence type="ECO:0000256" key="7">
    <source>
        <dbReference type="ARBA" id="ARBA00022824"/>
    </source>
</evidence>
<proteinExistence type="inferred from homology"/>
<feature type="region of interest" description="Disordered" evidence="11">
    <location>
        <begin position="1325"/>
        <end position="1365"/>
    </location>
</feature>
<dbReference type="EMBL" id="JAACJO010000011">
    <property type="protein sequence ID" value="KAF5352424.1"/>
    <property type="molecule type" value="Genomic_DNA"/>
</dbReference>
<dbReference type="EC" id="2.4.1.-" evidence="10"/>
<dbReference type="PANTHER" id="PTHR22760">
    <property type="entry name" value="GLYCOSYLTRANSFERASE"/>
    <property type="match status" value="1"/>
</dbReference>
<comment type="similarity">
    <text evidence="3 10">Belongs to the glycosyltransferase 22 family.</text>
</comment>
<evidence type="ECO:0000256" key="4">
    <source>
        <dbReference type="ARBA" id="ARBA00022676"/>
    </source>
</evidence>
<feature type="compositionally biased region" description="Polar residues" evidence="11">
    <location>
        <begin position="1268"/>
        <end position="1282"/>
    </location>
</feature>
<dbReference type="InterPro" id="IPR005599">
    <property type="entry name" value="GPI_mannosylTrfase"/>
</dbReference>
<keyword evidence="5" id="KW-0808">Transferase</keyword>
<dbReference type="GO" id="GO:0000026">
    <property type="term" value="F:alpha-1,2-mannosyltransferase activity"/>
    <property type="evidence" value="ECO:0007669"/>
    <property type="project" value="TreeGrafter"/>
</dbReference>
<evidence type="ECO:0000256" key="9">
    <source>
        <dbReference type="ARBA" id="ARBA00023136"/>
    </source>
</evidence>
<evidence type="ECO:0000256" key="2">
    <source>
        <dbReference type="ARBA" id="ARBA00004922"/>
    </source>
</evidence>
<comment type="caution">
    <text evidence="12">The sequence shown here is derived from an EMBL/GenBank/DDBJ whole genome shotgun (WGS) entry which is preliminary data.</text>
</comment>
<keyword evidence="9 10" id="KW-0472">Membrane</keyword>
<dbReference type="Proteomes" id="UP000559027">
    <property type="component" value="Unassembled WGS sequence"/>
</dbReference>
<feature type="transmembrane region" description="Helical" evidence="10">
    <location>
        <begin position="116"/>
        <end position="142"/>
    </location>
</feature>
<comment type="subcellular location">
    <subcellularLocation>
        <location evidence="1 10">Endoplasmic reticulum membrane</location>
        <topology evidence="1 10">Multi-pass membrane protein</topology>
    </subcellularLocation>
</comment>
<feature type="compositionally biased region" description="Low complexity" evidence="11">
    <location>
        <begin position="822"/>
        <end position="832"/>
    </location>
</feature>
<feature type="transmembrane region" description="Helical" evidence="10">
    <location>
        <begin position="339"/>
        <end position="357"/>
    </location>
</feature>
<dbReference type="GO" id="GO:0006487">
    <property type="term" value="P:protein N-linked glycosylation"/>
    <property type="evidence" value="ECO:0007669"/>
    <property type="project" value="TreeGrafter"/>
</dbReference>
<feature type="transmembrane region" description="Helical" evidence="10">
    <location>
        <begin position="298"/>
        <end position="318"/>
    </location>
</feature>
<evidence type="ECO:0000256" key="11">
    <source>
        <dbReference type="SAM" id="MobiDB-lite"/>
    </source>
</evidence>
<dbReference type="UniPathway" id="UPA00378"/>
<keyword evidence="6 10" id="KW-0812">Transmembrane</keyword>